<protein>
    <submittedName>
        <fullName evidence="1">Membrane dipeptidase</fullName>
    </submittedName>
</protein>
<dbReference type="InterPro" id="IPR008257">
    <property type="entry name" value="Pept_M19"/>
</dbReference>
<dbReference type="Gene3D" id="3.20.20.140">
    <property type="entry name" value="Metal-dependent hydrolases"/>
    <property type="match status" value="1"/>
</dbReference>
<comment type="caution">
    <text evidence="1">The sequence shown here is derived from an EMBL/GenBank/DDBJ whole genome shotgun (WGS) entry which is preliminary data.</text>
</comment>
<dbReference type="GO" id="GO:0070573">
    <property type="term" value="F:metallodipeptidase activity"/>
    <property type="evidence" value="ECO:0007669"/>
    <property type="project" value="InterPro"/>
</dbReference>
<dbReference type="PANTHER" id="PTHR10443">
    <property type="entry name" value="MICROSOMAL DIPEPTIDASE"/>
    <property type="match status" value="1"/>
</dbReference>
<dbReference type="GO" id="GO:0006508">
    <property type="term" value="P:proteolysis"/>
    <property type="evidence" value="ECO:0007669"/>
    <property type="project" value="InterPro"/>
</dbReference>
<dbReference type="Proteomes" id="UP000248882">
    <property type="component" value="Unassembled WGS sequence"/>
</dbReference>
<dbReference type="RefSeq" id="WP_111318644.1">
    <property type="nucleotide sequence ID" value="NZ_QKZT01000007.1"/>
</dbReference>
<accession>A0A2W7QWC5</accession>
<sequence length="356" mass="39297">MFTIDAHLDLSMNALEWNRDLTVPVSEINAREKGLSDKPDRGNAVVSLPALRKGNIGLVVATQIARYVAPDNSLPGWHSPEQAWAQTQGQLAWYQAMVDKGEMSQIRNLAELDAHLALWENGEDNSIKPLGFILSLEGADSIVTVDYLEKAYENGLRALGPAHYGPGRYAHGTDASAPLNEDGKALIRKMDELGIILDATHLCDLAFWDALEIYNGSVWASHNNCRALVDHNRQFSDEMIKALIDRGAVIGGAMDAWMLSPGWERGKSTPQERNVTLNTVLDHMEHICQLAGNADHVGIGSDLDGAFGSEQSPHDLRTIADLETIPDLLRKRGFSEEDIIKVMSGNWLRFLRKAWA</sequence>
<name>A0A2W7QWC5_9BACT</name>
<keyword evidence="2" id="KW-1185">Reference proteome</keyword>
<dbReference type="AlphaFoldDB" id="A0A2W7QWC5"/>
<gene>
    <name evidence="1" type="ORF">LV85_01886</name>
</gene>
<dbReference type="PANTHER" id="PTHR10443:SF12">
    <property type="entry name" value="DIPEPTIDASE"/>
    <property type="match status" value="1"/>
</dbReference>
<dbReference type="PROSITE" id="PS51365">
    <property type="entry name" value="RENAL_DIPEPTIDASE_2"/>
    <property type="match status" value="1"/>
</dbReference>
<organism evidence="1 2">
    <name type="scientific">Algoriphagus chordae</name>
    <dbReference type="NCBI Taxonomy" id="237019"/>
    <lineage>
        <taxon>Bacteria</taxon>
        <taxon>Pseudomonadati</taxon>
        <taxon>Bacteroidota</taxon>
        <taxon>Cytophagia</taxon>
        <taxon>Cytophagales</taxon>
        <taxon>Cyclobacteriaceae</taxon>
        <taxon>Algoriphagus</taxon>
    </lineage>
</organism>
<dbReference type="SUPFAM" id="SSF51556">
    <property type="entry name" value="Metallo-dependent hydrolases"/>
    <property type="match status" value="1"/>
</dbReference>
<evidence type="ECO:0000313" key="2">
    <source>
        <dbReference type="Proteomes" id="UP000248882"/>
    </source>
</evidence>
<proteinExistence type="predicted"/>
<dbReference type="OrthoDB" id="9804920at2"/>
<dbReference type="InterPro" id="IPR032466">
    <property type="entry name" value="Metal_Hydrolase"/>
</dbReference>
<dbReference type="EMBL" id="QKZT01000007">
    <property type="protein sequence ID" value="PZX52584.1"/>
    <property type="molecule type" value="Genomic_DNA"/>
</dbReference>
<reference evidence="1 2" key="1">
    <citation type="submission" date="2018-06" db="EMBL/GenBank/DDBJ databases">
        <title>Genomic Encyclopedia of Archaeal and Bacterial Type Strains, Phase II (KMG-II): from individual species to whole genera.</title>
        <authorList>
            <person name="Goeker M."/>
        </authorList>
    </citation>
    <scope>NUCLEOTIDE SEQUENCE [LARGE SCALE GENOMIC DNA]</scope>
    <source>
        <strain evidence="1 2">DSM 19830</strain>
    </source>
</reference>
<evidence type="ECO:0000313" key="1">
    <source>
        <dbReference type="EMBL" id="PZX52584.1"/>
    </source>
</evidence>
<dbReference type="Pfam" id="PF01244">
    <property type="entry name" value="Peptidase_M19"/>
    <property type="match status" value="1"/>
</dbReference>